<evidence type="ECO:0000256" key="3">
    <source>
        <dbReference type="ARBA" id="ARBA00022692"/>
    </source>
</evidence>
<dbReference type="RefSeq" id="WP_145868853.1">
    <property type="nucleotide sequence ID" value="NZ_BNCE01000002.1"/>
</dbReference>
<keyword evidence="4 7" id="KW-1133">Transmembrane helix</keyword>
<feature type="domain" description="MacB-like periplasmic core" evidence="9">
    <location>
        <begin position="31"/>
        <end position="252"/>
    </location>
</feature>
<dbReference type="PANTHER" id="PTHR30572:SF4">
    <property type="entry name" value="ABC TRANSPORTER PERMEASE YTRF"/>
    <property type="match status" value="1"/>
</dbReference>
<feature type="transmembrane region" description="Helical" evidence="7">
    <location>
        <begin position="342"/>
        <end position="365"/>
    </location>
</feature>
<gene>
    <name evidence="10" type="ORF">FHX78_114041</name>
</gene>
<dbReference type="Proteomes" id="UP000316603">
    <property type="component" value="Unassembled WGS sequence"/>
</dbReference>
<feature type="transmembrane region" description="Helical" evidence="7">
    <location>
        <begin position="377"/>
        <end position="397"/>
    </location>
</feature>
<proteinExistence type="inferred from homology"/>
<evidence type="ECO:0000256" key="4">
    <source>
        <dbReference type="ARBA" id="ARBA00022989"/>
    </source>
</evidence>
<sequence length="410" mass="42787">MPEPRRLRSTFPVRDMLSEALSGMLQRPGRTVLTLLGTVLGVGAFVAILGFTATTSGQISSRFNALSATEVDINDVGTGLPGDTSMSFDEDSNARVRALPGVVHSGVWWALPLRDPVVTASANRDATDAGDPGGLNLFAADPSALAATHPTLGSGTLYNAFHESRSEKVAVLGKAAARRLGISRLDTQPAVFIDDTAYTVVGVIDDMRREPAMLMGVIIPTSTALDAYGPPTVNRATMIVETRLGAAQQVARQAPVVIRPNNPDLLQAVAPVDPKTLENGVTGDLNSLFLLLAAISLVIGAIGIANTTLVAVLERTAEIGLRRSLGARPRHIASQFLTESTVLGTLGGLIGTAIGVALVVCVAIARDWTAILQPWGVLPAPLIGSLVGLVAGLYPALRAATIEPVEALRR</sequence>
<evidence type="ECO:0000256" key="5">
    <source>
        <dbReference type="ARBA" id="ARBA00023136"/>
    </source>
</evidence>
<dbReference type="EMBL" id="VIWV01000001">
    <property type="protein sequence ID" value="TWF87045.1"/>
    <property type="molecule type" value="Genomic_DNA"/>
</dbReference>
<reference evidence="10 11" key="1">
    <citation type="submission" date="2019-06" db="EMBL/GenBank/DDBJ databases">
        <title>Sequencing the genomes of 1000 actinobacteria strains.</title>
        <authorList>
            <person name="Klenk H.-P."/>
        </authorList>
    </citation>
    <scope>NUCLEOTIDE SEQUENCE [LARGE SCALE GENOMIC DNA]</scope>
    <source>
        <strain evidence="10 11">DSM 41695</strain>
    </source>
</reference>
<feature type="transmembrane region" description="Helical" evidence="7">
    <location>
        <begin position="32"/>
        <end position="53"/>
    </location>
</feature>
<keyword evidence="2" id="KW-1003">Cell membrane</keyword>
<evidence type="ECO:0000259" key="9">
    <source>
        <dbReference type="Pfam" id="PF12704"/>
    </source>
</evidence>
<keyword evidence="11" id="KW-1185">Reference proteome</keyword>
<evidence type="ECO:0000256" key="6">
    <source>
        <dbReference type="ARBA" id="ARBA00038076"/>
    </source>
</evidence>
<evidence type="ECO:0000313" key="11">
    <source>
        <dbReference type="Proteomes" id="UP000316603"/>
    </source>
</evidence>
<dbReference type="InterPro" id="IPR025857">
    <property type="entry name" value="MacB_PCD"/>
</dbReference>
<accession>A0A561TIU5</accession>
<dbReference type="PANTHER" id="PTHR30572">
    <property type="entry name" value="MEMBRANE COMPONENT OF TRANSPORTER-RELATED"/>
    <property type="match status" value="1"/>
</dbReference>
<name>A0A561TIU5_9ACTN</name>
<comment type="similarity">
    <text evidence="6">Belongs to the ABC-4 integral membrane protein family.</text>
</comment>
<protein>
    <submittedName>
        <fullName evidence="10">Putative ABC transport system permease protein</fullName>
    </submittedName>
</protein>
<organism evidence="10 11">
    <name type="scientific">Streptomyces capillispiralis</name>
    <dbReference type="NCBI Taxonomy" id="68182"/>
    <lineage>
        <taxon>Bacteria</taxon>
        <taxon>Bacillati</taxon>
        <taxon>Actinomycetota</taxon>
        <taxon>Actinomycetes</taxon>
        <taxon>Kitasatosporales</taxon>
        <taxon>Streptomycetaceae</taxon>
        <taxon>Streptomyces</taxon>
    </lineage>
</organism>
<feature type="domain" description="ABC3 transporter permease C-terminal" evidence="8">
    <location>
        <begin position="291"/>
        <end position="404"/>
    </location>
</feature>
<evidence type="ECO:0000313" key="10">
    <source>
        <dbReference type="EMBL" id="TWF87045.1"/>
    </source>
</evidence>
<dbReference type="Pfam" id="PF02687">
    <property type="entry name" value="FtsX"/>
    <property type="match status" value="1"/>
</dbReference>
<dbReference type="InterPro" id="IPR050250">
    <property type="entry name" value="Macrolide_Exporter_MacB"/>
</dbReference>
<evidence type="ECO:0000256" key="2">
    <source>
        <dbReference type="ARBA" id="ARBA00022475"/>
    </source>
</evidence>
<dbReference type="GO" id="GO:0022857">
    <property type="term" value="F:transmembrane transporter activity"/>
    <property type="evidence" value="ECO:0007669"/>
    <property type="project" value="TreeGrafter"/>
</dbReference>
<evidence type="ECO:0000259" key="8">
    <source>
        <dbReference type="Pfam" id="PF02687"/>
    </source>
</evidence>
<feature type="transmembrane region" description="Helical" evidence="7">
    <location>
        <begin position="288"/>
        <end position="313"/>
    </location>
</feature>
<dbReference type="GO" id="GO:0005886">
    <property type="term" value="C:plasma membrane"/>
    <property type="evidence" value="ECO:0007669"/>
    <property type="project" value="UniProtKB-SubCell"/>
</dbReference>
<dbReference type="InterPro" id="IPR003838">
    <property type="entry name" value="ABC3_permease_C"/>
</dbReference>
<comment type="caution">
    <text evidence="10">The sequence shown here is derived from an EMBL/GenBank/DDBJ whole genome shotgun (WGS) entry which is preliminary data.</text>
</comment>
<dbReference type="Pfam" id="PF12704">
    <property type="entry name" value="MacB_PCD"/>
    <property type="match status" value="1"/>
</dbReference>
<evidence type="ECO:0000256" key="7">
    <source>
        <dbReference type="SAM" id="Phobius"/>
    </source>
</evidence>
<dbReference type="OrthoDB" id="9780560at2"/>
<keyword evidence="5 7" id="KW-0472">Membrane</keyword>
<dbReference type="AlphaFoldDB" id="A0A561TIU5"/>
<evidence type="ECO:0000256" key="1">
    <source>
        <dbReference type="ARBA" id="ARBA00004651"/>
    </source>
</evidence>
<keyword evidence="3 7" id="KW-0812">Transmembrane</keyword>
<comment type="subcellular location">
    <subcellularLocation>
        <location evidence="1">Cell membrane</location>
        <topology evidence="1">Multi-pass membrane protein</topology>
    </subcellularLocation>
</comment>